<organism evidence="8 9">
    <name type="scientific">Triparma strigata</name>
    <dbReference type="NCBI Taxonomy" id="1606541"/>
    <lineage>
        <taxon>Eukaryota</taxon>
        <taxon>Sar</taxon>
        <taxon>Stramenopiles</taxon>
        <taxon>Ochrophyta</taxon>
        <taxon>Bolidophyceae</taxon>
        <taxon>Parmales</taxon>
        <taxon>Triparmaceae</taxon>
        <taxon>Triparma</taxon>
    </lineage>
</organism>
<comment type="similarity">
    <text evidence="1">Belongs to the glutaredoxin family.</text>
</comment>
<evidence type="ECO:0000313" key="9">
    <source>
        <dbReference type="Proteomes" id="UP001165085"/>
    </source>
</evidence>
<accession>A0A9W7AV62</accession>
<feature type="chain" id="PRO_5040902545" description="Glutaredoxin domain-containing protein" evidence="6">
    <location>
        <begin position="22"/>
        <end position="163"/>
    </location>
</feature>
<comment type="caution">
    <text evidence="8">The sequence shown here is derived from an EMBL/GenBank/DDBJ whole genome shotgun (WGS) entry which is preliminary data.</text>
</comment>
<keyword evidence="6" id="KW-0732">Signal</keyword>
<keyword evidence="4" id="KW-1015">Disulfide bond</keyword>
<dbReference type="GO" id="GO:0015035">
    <property type="term" value="F:protein-disulfide reductase activity"/>
    <property type="evidence" value="ECO:0007669"/>
    <property type="project" value="TreeGrafter"/>
</dbReference>
<gene>
    <name evidence="8" type="ORF">TrST_g4775</name>
</gene>
<evidence type="ECO:0000256" key="4">
    <source>
        <dbReference type="ARBA" id="ARBA00023157"/>
    </source>
</evidence>
<dbReference type="PANTHER" id="PTHR46679">
    <property type="match status" value="1"/>
</dbReference>
<dbReference type="AlphaFoldDB" id="A0A9W7AV62"/>
<dbReference type="InterPro" id="IPR036249">
    <property type="entry name" value="Thioredoxin-like_sf"/>
</dbReference>
<evidence type="ECO:0000313" key="8">
    <source>
        <dbReference type="EMBL" id="GMH78479.1"/>
    </source>
</evidence>
<keyword evidence="9" id="KW-1185">Reference proteome</keyword>
<dbReference type="EMBL" id="BRXY01000222">
    <property type="protein sequence ID" value="GMH78479.1"/>
    <property type="molecule type" value="Genomic_DNA"/>
</dbReference>
<evidence type="ECO:0000256" key="1">
    <source>
        <dbReference type="ARBA" id="ARBA00007787"/>
    </source>
</evidence>
<reference evidence="9" key="1">
    <citation type="journal article" date="2023" name="Commun. Biol.">
        <title>Genome analysis of Parmales, the sister group of diatoms, reveals the evolutionary specialization of diatoms from phago-mixotrophs to photoautotrophs.</title>
        <authorList>
            <person name="Ban H."/>
            <person name="Sato S."/>
            <person name="Yoshikawa S."/>
            <person name="Yamada K."/>
            <person name="Nakamura Y."/>
            <person name="Ichinomiya M."/>
            <person name="Sato N."/>
            <person name="Blanc-Mathieu R."/>
            <person name="Endo H."/>
            <person name="Kuwata A."/>
            <person name="Ogata H."/>
        </authorList>
    </citation>
    <scope>NUCLEOTIDE SEQUENCE [LARGE SCALE GENOMIC DNA]</scope>
    <source>
        <strain evidence="9">NIES 3701</strain>
    </source>
</reference>
<evidence type="ECO:0000256" key="2">
    <source>
        <dbReference type="ARBA" id="ARBA00022448"/>
    </source>
</evidence>
<dbReference type="GO" id="GO:0005739">
    <property type="term" value="C:mitochondrion"/>
    <property type="evidence" value="ECO:0007669"/>
    <property type="project" value="TreeGrafter"/>
</dbReference>
<dbReference type="PANTHER" id="PTHR46679:SF1">
    <property type="entry name" value="GLUTAREDOXIN-2, MITOCHONDRIAL"/>
    <property type="match status" value="1"/>
</dbReference>
<keyword evidence="3" id="KW-0249">Electron transport</keyword>
<dbReference type="Pfam" id="PF00462">
    <property type="entry name" value="Glutaredoxin"/>
    <property type="match status" value="1"/>
</dbReference>
<dbReference type="CDD" id="cd02066">
    <property type="entry name" value="GRX_family"/>
    <property type="match status" value="1"/>
</dbReference>
<dbReference type="Proteomes" id="UP001165085">
    <property type="component" value="Unassembled WGS sequence"/>
</dbReference>
<keyword evidence="5" id="KW-0676">Redox-active center</keyword>
<feature type="signal peptide" evidence="6">
    <location>
        <begin position="1"/>
        <end position="21"/>
    </location>
</feature>
<evidence type="ECO:0000256" key="3">
    <source>
        <dbReference type="ARBA" id="ARBA00022982"/>
    </source>
</evidence>
<protein>
    <recommendedName>
        <fullName evidence="7">Glutaredoxin domain-containing protein</fullName>
    </recommendedName>
</protein>
<dbReference type="OrthoDB" id="418495at2759"/>
<dbReference type="Gene3D" id="3.40.30.10">
    <property type="entry name" value="Glutaredoxin"/>
    <property type="match status" value="1"/>
</dbReference>
<evidence type="ECO:0000259" key="7">
    <source>
        <dbReference type="Pfam" id="PF00462"/>
    </source>
</evidence>
<proteinExistence type="inferred from homology"/>
<dbReference type="SUPFAM" id="SSF52833">
    <property type="entry name" value="Thioredoxin-like"/>
    <property type="match status" value="1"/>
</dbReference>
<dbReference type="PROSITE" id="PS51354">
    <property type="entry name" value="GLUTAREDOXIN_2"/>
    <property type="match status" value="1"/>
</dbReference>
<evidence type="ECO:0000256" key="6">
    <source>
        <dbReference type="SAM" id="SignalP"/>
    </source>
</evidence>
<sequence>MLQTNFFTSVVALLFLAHVNAFVPHAIRAAHTRLHMGFFDDLKQKIVASSAGEYDVPMVSSKLDEIVKSSSSGVVMMTFQSCPYCVKAREVLDSNSIPYTDIVLEDLDSGALKGPLRAELGKRFKQTSVPAIFLKEEFIGGANNGGKGGLIPLLASGEFQKML</sequence>
<evidence type="ECO:0000256" key="5">
    <source>
        <dbReference type="ARBA" id="ARBA00023284"/>
    </source>
</evidence>
<name>A0A9W7AV62_9STRA</name>
<dbReference type="InterPro" id="IPR002109">
    <property type="entry name" value="Glutaredoxin"/>
</dbReference>
<feature type="domain" description="Glutaredoxin" evidence="7">
    <location>
        <begin position="74"/>
        <end position="139"/>
    </location>
</feature>
<keyword evidence="2" id="KW-0813">Transport</keyword>